<evidence type="ECO:0000259" key="5">
    <source>
        <dbReference type="Pfam" id="PF25917"/>
    </source>
</evidence>
<dbReference type="InterPro" id="IPR058625">
    <property type="entry name" value="MdtA-like_BSH"/>
</dbReference>
<comment type="caution">
    <text evidence="6">The sequence shown here is derived from an EMBL/GenBank/DDBJ whole genome shotgun (WGS) entry which is preliminary data.</text>
</comment>
<evidence type="ECO:0000259" key="4">
    <source>
        <dbReference type="Pfam" id="PF25876"/>
    </source>
</evidence>
<keyword evidence="3" id="KW-0472">Membrane</keyword>
<feature type="coiled-coil region" evidence="1">
    <location>
        <begin position="211"/>
        <end position="266"/>
    </location>
</feature>
<feature type="compositionally biased region" description="Polar residues" evidence="2">
    <location>
        <begin position="1"/>
        <end position="19"/>
    </location>
</feature>
<keyword evidence="1" id="KW-0175">Coiled coil</keyword>
<organism evidence="6 7">
    <name type="scientific">Paenochrobactrum glaciei</name>
    <dbReference type="NCBI Taxonomy" id="486407"/>
    <lineage>
        <taxon>Bacteria</taxon>
        <taxon>Pseudomonadati</taxon>
        <taxon>Pseudomonadota</taxon>
        <taxon>Alphaproteobacteria</taxon>
        <taxon>Hyphomicrobiales</taxon>
        <taxon>Brucellaceae</taxon>
        <taxon>Paenochrobactrum</taxon>
    </lineage>
</organism>
<keyword evidence="7" id="KW-1185">Reference proteome</keyword>
<dbReference type="InterPro" id="IPR050739">
    <property type="entry name" value="MFP"/>
</dbReference>
<dbReference type="EMBL" id="BAAADE010000003">
    <property type="protein sequence ID" value="GAA0603542.1"/>
    <property type="molecule type" value="Genomic_DNA"/>
</dbReference>
<feature type="domain" description="Multidrug resistance protein MdtA-like alpha-helical hairpin" evidence="4">
    <location>
        <begin position="173"/>
        <end position="238"/>
    </location>
</feature>
<proteinExistence type="predicted"/>
<feature type="domain" description="Multidrug resistance protein MdtA-like barrel-sandwich hybrid" evidence="5">
    <location>
        <begin position="107"/>
        <end position="301"/>
    </location>
</feature>
<name>A0ABN1G3Q8_9HYPH</name>
<protein>
    <submittedName>
        <fullName evidence="6">HlyD family secretion protein</fullName>
    </submittedName>
</protein>
<feature type="transmembrane region" description="Helical" evidence="3">
    <location>
        <begin position="66"/>
        <end position="87"/>
    </location>
</feature>
<dbReference type="Gene3D" id="2.40.30.170">
    <property type="match status" value="1"/>
</dbReference>
<dbReference type="SUPFAM" id="SSF111369">
    <property type="entry name" value="HlyD-like secretion proteins"/>
    <property type="match status" value="3"/>
</dbReference>
<evidence type="ECO:0000313" key="7">
    <source>
        <dbReference type="Proteomes" id="UP001424441"/>
    </source>
</evidence>
<dbReference type="Pfam" id="PF25876">
    <property type="entry name" value="HH_MFP_RND"/>
    <property type="match status" value="1"/>
</dbReference>
<dbReference type="Pfam" id="PF25917">
    <property type="entry name" value="BSH_RND"/>
    <property type="match status" value="1"/>
</dbReference>
<dbReference type="Proteomes" id="UP001424441">
    <property type="component" value="Unassembled WGS sequence"/>
</dbReference>
<keyword evidence="3" id="KW-0812">Transmembrane</keyword>
<evidence type="ECO:0000256" key="3">
    <source>
        <dbReference type="SAM" id="Phobius"/>
    </source>
</evidence>
<dbReference type="Gene3D" id="1.10.287.470">
    <property type="entry name" value="Helix hairpin bin"/>
    <property type="match status" value="2"/>
</dbReference>
<keyword evidence="3" id="KW-1133">Transmembrane helix</keyword>
<evidence type="ECO:0000256" key="2">
    <source>
        <dbReference type="SAM" id="MobiDB-lite"/>
    </source>
</evidence>
<evidence type="ECO:0000313" key="6">
    <source>
        <dbReference type="EMBL" id="GAA0603542.1"/>
    </source>
</evidence>
<sequence>MTAQSPAHSSSSMPAQTSAEEAEIRAFPGVTAEQTKRQNPVQNETPPPSTAPSSAEKKKKGAGKRVVLPVLLVAALGAGAWYGYNWWTVGRFMVSTEDAYIQGDISAISPKVSGYIEEIPVHANQSVKAGDPIFILEDGDYRIALDETNAKLETQKQTLLRIDAQTLAAKASLKQAEAGKLSAEAVLTNAKAAMERTRQLHSTRIASNSDLDNATSALDQAQANVASAEATIAAATANIGVLEAQYKEAESTTRSLELARDKAERDLSFTVLKAPFDGVIGNLSGKTGDLVNAGQRIAALVPVKELYIEANFKETQLAKIHGGEKAHITIDALQDQTYEGTVTSIAPASGAVFSLLPPENATGNFTKIVQRVPVRVTIPADAIASGKLRAGLSVVVDIDTRTSPAQ</sequence>
<accession>A0ABN1G3Q8</accession>
<dbReference type="PANTHER" id="PTHR30386:SF24">
    <property type="entry name" value="MULTIDRUG RESISTANCE EFFLUX PUMP"/>
    <property type="match status" value="1"/>
</dbReference>
<dbReference type="InterPro" id="IPR058624">
    <property type="entry name" value="MdtA-like_HH"/>
</dbReference>
<dbReference type="Gene3D" id="2.40.50.100">
    <property type="match status" value="1"/>
</dbReference>
<feature type="region of interest" description="Disordered" evidence="2">
    <location>
        <begin position="1"/>
        <end position="60"/>
    </location>
</feature>
<evidence type="ECO:0000256" key="1">
    <source>
        <dbReference type="SAM" id="Coils"/>
    </source>
</evidence>
<gene>
    <name evidence="6" type="ORF">GCM10008943_18750</name>
</gene>
<reference evidence="6 7" key="1">
    <citation type="journal article" date="2019" name="Int. J. Syst. Evol. Microbiol.">
        <title>The Global Catalogue of Microorganisms (GCM) 10K type strain sequencing project: providing services to taxonomists for standard genome sequencing and annotation.</title>
        <authorList>
            <consortium name="The Broad Institute Genomics Platform"/>
            <consortium name="The Broad Institute Genome Sequencing Center for Infectious Disease"/>
            <person name="Wu L."/>
            <person name="Ma J."/>
        </authorList>
    </citation>
    <scope>NUCLEOTIDE SEQUENCE [LARGE SCALE GENOMIC DNA]</scope>
    <source>
        <strain evidence="6 7">JCM 15115</strain>
    </source>
</reference>
<dbReference type="PANTHER" id="PTHR30386">
    <property type="entry name" value="MEMBRANE FUSION SUBUNIT OF EMRAB-TOLC MULTIDRUG EFFLUX PUMP"/>
    <property type="match status" value="1"/>
</dbReference>